<sequence>MGDEGAGEPFMGIVAGGATDYEGVLPSDTISLSDSDSDDFGFPGDAEVDTVSPEESLPSDDVGSRSDESGDPLHSNQKSPVQPFHLKGMSSSFSQRSQSIFDCLEGAAKRAVPSMAEDNVIDGRFKRPLPPPNISSKIAAESIGRHSKPPPAPKSSPAVPDYVAHPERWTKYSLDDVSESSDKTNRSIAMEFLEGMKKTRGEERSASPESYTPSFNQDPSSSGAGRIVFTKPTKAGSDRKRAAAKEDEEDKLSDANKEPKENPPKKPKTQNKEEGVLDPLDIKEAEDWKQPKLEELSVQRGSGVDSSQADEETVVGTMGFHGSKKRNRKHFRPKASNDEEEEES</sequence>
<keyword evidence="7" id="KW-0508">mRNA splicing</keyword>
<comment type="similarity">
    <text evidence="3">Belongs to the TSSC4 family.</text>
</comment>
<dbReference type="GO" id="GO:0140313">
    <property type="term" value="F:molecular sequestering activity"/>
    <property type="evidence" value="ECO:0007669"/>
    <property type="project" value="Ensembl"/>
</dbReference>
<feature type="compositionally biased region" description="Basic and acidic residues" evidence="11">
    <location>
        <begin position="252"/>
        <end position="297"/>
    </location>
</feature>
<evidence type="ECO:0000256" key="11">
    <source>
        <dbReference type="SAM" id="MobiDB-lite"/>
    </source>
</evidence>
<dbReference type="InterPro" id="IPR029338">
    <property type="entry name" value="TSSC4"/>
</dbReference>
<dbReference type="GO" id="GO:0005681">
    <property type="term" value="C:spliceosomal complex"/>
    <property type="evidence" value="ECO:0007669"/>
    <property type="project" value="UniProtKB-KW"/>
</dbReference>
<dbReference type="RefSeq" id="XP_028589433.1">
    <property type="nucleotide sequence ID" value="XM_028733600.1"/>
</dbReference>
<feature type="compositionally biased region" description="Basic and acidic residues" evidence="11">
    <location>
        <begin position="194"/>
        <end position="206"/>
    </location>
</feature>
<keyword evidence="4" id="KW-0963">Cytoplasm</keyword>
<evidence type="ECO:0000256" key="9">
    <source>
        <dbReference type="ARBA" id="ARBA00035304"/>
    </source>
</evidence>
<evidence type="ECO:0000256" key="5">
    <source>
        <dbReference type="ARBA" id="ARBA00022664"/>
    </source>
</evidence>
<feature type="compositionally biased region" description="Polar residues" evidence="11">
    <location>
        <begin position="207"/>
        <end position="223"/>
    </location>
</feature>
<feature type="compositionally biased region" description="Basic and acidic residues" evidence="11">
    <location>
        <begin position="164"/>
        <end position="185"/>
    </location>
</feature>
<evidence type="ECO:0000256" key="6">
    <source>
        <dbReference type="ARBA" id="ARBA00022728"/>
    </source>
</evidence>
<feature type="compositionally biased region" description="Basic and acidic residues" evidence="11">
    <location>
        <begin position="236"/>
        <end position="245"/>
    </location>
</feature>
<evidence type="ECO:0000256" key="8">
    <source>
        <dbReference type="ARBA" id="ARBA00023242"/>
    </source>
</evidence>
<evidence type="ECO:0000256" key="4">
    <source>
        <dbReference type="ARBA" id="ARBA00022490"/>
    </source>
</evidence>
<dbReference type="RefSeq" id="XP_028589440.1">
    <property type="nucleotide sequence ID" value="XM_028733607.1"/>
</dbReference>
<dbReference type="AlphaFoldDB" id="A0A670I8Q8"/>
<proteinExistence type="inferred from homology"/>
<keyword evidence="13" id="KW-1185">Reference proteome</keyword>
<dbReference type="Proteomes" id="UP000472272">
    <property type="component" value="Chromosome 1"/>
</dbReference>
<dbReference type="Ensembl" id="ENSPMRT00000008757.1">
    <property type="protein sequence ID" value="ENSPMRP00000008190.1"/>
    <property type="gene ID" value="ENSPMRG00000005548.1"/>
</dbReference>
<dbReference type="GO" id="GO:0044877">
    <property type="term" value="F:protein-containing complex binding"/>
    <property type="evidence" value="ECO:0007669"/>
    <property type="project" value="Ensembl"/>
</dbReference>
<dbReference type="GO" id="GO:0005737">
    <property type="term" value="C:cytoplasm"/>
    <property type="evidence" value="ECO:0007669"/>
    <property type="project" value="UniProtKB-SubCell"/>
</dbReference>
<comment type="subcellular location">
    <subcellularLocation>
        <location evidence="2">Cytoplasm</location>
    </subcellularLocation>
    <subcellularLocation>
        <location evidence="1">Nucleus</location>
    </subcellularLocation>
</comment>
<dbReference type="CTD" id="10078"/>
<reference evidence="12" key="3">
    <citation type="submission" date="2025-09" db="UniProtKB">
        <authorList>
            <consortium name="Ensembl"/>
        </authorList>
    </citation>
    <scope>IDENTIFICATION</scope>
</reference>
<dbReference type="RefSeq" id="XP_028589451.1">
    <property type="nucleotide sequence ID" value="XM_028733618.1"/>
</dbReference>
<dbReference type="PANTHER" id="PTHR13445">
    <property type="entry name" value="TUMOR SUPPRESSING SUBTRANSFERABLE CANDIDATE 4 TSSC4"/>
    <property type="match status" value="1"/>
</dbReference>
<gene>
    <name evidence="12" type="primary">TSSC4</name>
</gene>
<dbReference type="RefSeq" id="XP_028589467.1">
    <property type="nucleotide sequence ID" value="XM_028733634.1"/>
</dbReference>
<dbReference type="GO" id="GO:0000244">
    <property type="term" value="P:spliceosomal tri-snRNP complex assembly"/>
    <property type="evidence" value="ECO:0007669"/>
    <property type="project" value="Ensembl"/>
</dbReference>
<dbReference type="PANTHER" id="PTHR13445:SF3">
    <property type="entry name" value="U5 SMALL NUCLEAR RIBONUCLEOPROTEIN TSSC4"/>
    <property type="match status" value="1"/>
</dbReference>
<evidence type="ECO:0000256" key="7">
    <source>
        <dbReference type="ARBA" id="ARBA00023187"/>
    </source>
</evidence>
<keyword evidence="8" id="KW-0539">Nucleus</keyword>
<reference evidence="12" key="2">
    <citation type="submission" date="2025-08" db="UniProtKB">
        <authorList>
            <consortium name="Ensembl"/>
        </authorList>
    </citation>
    <scope>IDENTIFICATION</scope>
</reference>
<organism evidence="12 13">
    <name type="scientific">Podarcis muralis</name>
    <name type="common">Wall lizard</name>
    <name type="synonym">Lacerta muralis</name>
    <dbReference type="NCBI Taxonomy" id="64176"/>
    <lineage>
        <taxon>Eukaryota</taxon>
        <taxon>Metazoa</taxon>
        <taxon>Chordata</taxon>
        <taxon>Craniata</taxon>
        <taxon>Vertebrata</taxon>
        <taxon>Euteleostomi</taxon>
        <taxon>Lepidosauria</taxon>
        <taxon>Squamata</taxon>
        <taxon>Bifurcata</taxon>
        <taxon>Unidentata</taxon>
        <taxon>Episquamata</taxon>
        <taxon>Laterata</taxon>
        <taxon>Lacertibaenia</taxon>
        <taxon>Lacertidae</taxon>
        <taxon>Podarcis</taxon>
    </lineage>
</organism>
<feature type="region of interest" description="Disordered" evidence="11">
    <location>
        <begin position="122"/>
        <end position="344"/>
    </location>
</feature>
<evidence type="ECO:0000313" key="12">
    <source>
        <dbReference type="Ensembl" id="ENSPMRP00000008190.1"/>
    </source>
</evidence>
<dbReference type="GeneTree" id="ENSGT00390000011846"/>
<name>A0A670I8Q8_PODMU</name>
<dbReference type="OrthoDB" id="1906282at2759"/>
<evidence type="ECO:0000256" key="10">
    <source>
        <dbReference type="ARBA" id="ARBA00045970"/>
    </source>
</evidence>
<dbReference type="RefSeq" id="XP_028589460.1">
    <property type="nucleotide sequence ID" value="XM_028733627.1"/>
</dbReference>
<comment type="function">
    <text evidence="10">Protein associated with the U5 snRNP, during its maturation and its post-splicing recycling and which is required for spliceosomal tri-snRNP complex assembly in the nucleus. Has a molecular sequestering activity and transiently hinders SNRNP200 binding sites for constitutive splicing factors that intervene later during the assembly of the spliceosome and splicing. Together with its molecular sequestering activity, may also function as a molecular adapter and placeholder, coordinating the assembly of the U5 snRNP and its association with the U4/U6 di-snRNP.</text>
</comment>
<dbReference type="OMA" id="RMAAMEF"/>
<accession>A0A670I8Q8</accession>
<evidence type="ECO:0000256" key="1">
    <source>
        <dbReference type="ARBA" id="ARBA00004123"/>
    </source>
</evidence>
<dbReference type="Pfam" id="PF15264">
    <property type="entry name" value="TSSC4"/>
    <property type="match status" value="1"/>
</dbReference>
<reference evidence="12 13" key="1">
    <citation type="journal article" date="2019" name="Proc. Natl. Acad. Sci. U.S.A.">
        <title>Regulatory changes in pterin and carotenoid genes underlie balanced color polymorphisms in the wall lizard.</title>
        <authorList>
            <person name="Andrade P."/>
            <person name="Pinho C."/>
            <person name="Perez I de Lanuza G."/>
            <person name="Afonso S."/>
            <person name="Brejcha J."/>
            <person name="Rubin C.J."/>
            <person name="Wallerman O."/>
            <person name="Pereira P."/>
            <person name="Sabatino S.J."/>
            <person name="Bellati A."/>
            <person name="Pellitteri-Rosa D."/>
            <person name="Bosakova Z."/>
            <person name="Bunikis I."/>
            <person name="Carretero M.A."/>
            <person name="Feiner N."/>
            <person name="Marsik P."/>
            <person name="Pauperio F."/>
            <person name="Salvi D."/>
            <person name="Soler L."/>
            <person name="While G.M."/>
            <person name="Uller T."/>
            <person name="Font E."/>
            <person name="Andersson L."/>
            <person name="Carneiro M."/>
        </authorList>
    </citation>
    <scope>NUCLEOTIDE SEQUENCE</scope>
</reference>
<keyword evidence="6" id="KW-0747">Spliceosome</keyword>
<feature type="region of interest" description="Disordered" evidence="11">
    <location>
        <begin position="22"/>
        <end position="91"/>
    </location>
</feature>
<dbReference type="GeneID" id="114599054"/>
<evidence type="ECO:0000313" key="13">
    <source>
        <dbReference type="Proteomes" id="UP000472272"/>
    </source>
</evidence>
<dbReference type="GO" id="GO:0005682">
    <property type="term" value="C:U5 snRNP"/>
    <property type="evidence" value="ECO:0007669"/>
    <property type="project" value="Ensembl"/>
</dbReference>
<feature type="compositionally biased region" description="Basic residues" evidence="11">
    <location>
        <begin position="322"/>
        <end position="333"/>
    </location>
</feature>
<keyword evidence="5" id="KW-0507">mRNA processing</keyword>
<protein>
    <recommendedName>
        <fullName evidence="9">U5 small nuclear ribonucleoprotein TSSC4</fullName>
    </recommendedName>
</protein>
<evidence type="ECO:0000256" key="3">
    <source>
        <dbReference type="ARBA" id="ARBA00010362"/>
    </source>
</evidence>
<evidence type="ECO:0000256" key="2">
    <source>
        <dbReference type="ARBA" id="ARBA00004496"/>
    </source>
</evidence>
<dbReference type="KEGG" id="pmua:114599054"/>